<sequence>MDQLKGKTALVTGASSGIGLATARRFVAEGARVYLTGRREAELDSAARDLGPSAVPVRTDVSENADLEQLFERVKLDGQGLDVVFANAGGGEFAALDELTPDGFDRTFATNVRGTVFTVQKALPLLNDSASIVVTGSSAAHRGVPNFGAYSASKAALGQFVRVWAAELSPRGIRINTIVPGTTDTPGLRGLNPDDQDAMLQQMADATTLGRVAHPEEIAAAVLFLASNESSFVTGTELTADGGER</sequence>
<dbReference type="InterPro" id="IPR020904">
    <property type="entry name" value="Sc_DH/Rdtase_CS"/>
</dbReference>
<dbReference type="InterPro" id="IPR002347">
    <property type="entry name" value="SDR_fam"/>
</dbReference>
<feature type="domain" description="Ketoreductase" evidence="3">
    <location>
        <begin position="7"/>
        <end position="196"/>
    </location>
</feature>
<dbReference type="PANTHER" id="PTHR43669:SF3">
    <property type="entry name" value="ALCOHOL DEHYDROGENASE, PUTATIVE (AFU_ORTHOLOGUE AFUA_3G03445)-RELATED"/>
    <property type="match status" value="1"/>
</dbReference>
<proteinExistence type="inferred from homology"/>
<protein>
    <submittedName>
        <fullName evidence="4">NAD(P)-dependent dehydrogenase (Short-subunit alcohol dehydrogenase family)</fullName>
    </submittedName>
</protein>
<organism evidence="4 5">
    <name type="scientific">Lipingzhangella halophila</name>
    <dbReference type="NCBI Taxonomy" id="1783352"/>
    <lineage>
        <taxon>Bacteria</taxon>
        <taxon>Bacillati</taxon>
        <taxon>Actinomycetota</taxon>
        <taxon>Actinomycetes</taxon>
        <taxon>Streptosporangiales</taxon>
        <taxon>Nocardiopsidaceae</taxon>
        <taxon>Lipingzhangella</taxon>
    </lineage>
</organism>
<dbReference type="Proteomes" id="UP000523007">
    <property type="component" value="Unassembled WGS sequence"/>
</dbReference>
<dbReference type="GO" id="GO:0016491">
    <property type="term" value="F:oxidoreductase activity"/>
    <property type="evidence" value="ECO:0007669"/>
    <property type="project" value="UniProtKB-KW"/>
</dbReference>
<reference evidence="4 5" key="1">
    <citation type="submission" date="2020-08" db="EMBL/GenBank/DDBJ databases">
        <title>Sequencing the genomes of 1000 actinobacteria strains.</title>
        <authorList>
            <person name="Klenk H.-P."/>
        </authorList>
    </citation>
    <scope>NUCLEOTIDE SEQUENCE [LARGE SCALE GENOMIC DNA]</scope>
    <source>
        <strain evidence="4 5">DSM 102030</strain>
    </source>
</reference>
<evidence type="ECO:0000313" key="5">
    <source>
        <dbReference type="Proteomes" id="UP000523007"/>
    </source>
</evidence>
<dbReference type="CDD" id="cd05233">
    <property type="entry name" value="SDR_c"/>
    <property type="match status" value="1"/>
</dbReference>
<gene>
    <name evidence="4" type="ORF">F4561_005825</name>
</gene>
<comment type="caution">
    <text evidence="4">The sequence shown here is derived from an EMBL/GenBank/DDBJ whole genome shotgun (WGS) entry which is preliminary data.</text>
</comment>
<dbReference type="PANTHER" id="PTHR43669">
    <property type="entry name" value="5-KETO-D-GLUCONATE 5-REDUCTASE"/>
    <property type="match status" value="1"/>
</dbReference>
<evidence type="ECO:0000313" key="4">
    <source>
        <dbReference type="EMBL" id="MBB4934931.1"/>
    </source>
</evidence>
<evidence type="ECO:0000259" key="3">
    <source>
        <dbReference type="SMART" id="SM00822"/>
    </source>
</evidence>
<keyword evidence="2" id="KW-0560">Oxidoreductase</keyword>
<dbReference type="EMBL" id="JACHJT010000002">
    <property type="protein sequence ID" value="MBB4934931.1"/>
    <property type="molecule type" value="Genomic_DNA"/>
</dbReference>
<dbReference type="SMART" id="SM00822">
    <property type="entry name" value="PKS_KR"/>
    <property type="match status" value="1"/>
</dbReference>
<dbReference type="RefSeq" id="WP_184584675.1">
    <property type="nucleotide sequence ID" value="NZ_JACHJT010000002.1"/>
</dbReference>
<evidence type="ECO:0000256" key="2">
    <source>
        <dbReference type="ARBA" id="ARBA00023002"/>
    </source>
</evidence>
<dbReference type="InterPro" id="IPR057326">
    <property type="entry name" value="KR_dom"/>
</dbReference>
<evidence type="ECO:0000256" key="1">
    <source>
        <dbReference type="ARBA" id="ARBA00006484"/>
    </source>
</evidence>
<dbReference type="Pfam" id="PF13561">
    <property type="entry name" value="adh_short_C2"/>
    <property type="match status" value="1"/>
</dbReference>
<dbReference type="PROSITE" id="PS00061">
    <property type="entry name" value="ADH_SHORT"/>
    <property type="match status" value="1"/>
</dbReference>
<dbReference type="InterPro" id="IPR036291">
    <property type="entry name" value="NAD(P)-bd_dom_sf"/>
</dbReference>
<comment type="similarity">
    <text evidence="1">Belongs to the short-chain dehydrogenases/reductases (SDR) family.</text>
</comment>
<keyword evidence="5" id="KW-1185">Reference proteome</keyword>
<name>A0A7W7RNX6_9ACTN</name>
<dbReference type="Gene3D" id="3.40.50.720">
    <property type="entry name" value="NAD(P)-binding Rossmann-like Domain"/>
    <property type="match status" value="1"/>
</dbReference>
<dbReference type="AlphaFoldDB" id="A0A7W7RNX6"/>
<dbReference type="FunFam" id="3.40.50.720:FF:000084">
    <property type="entry name" value="Short-chain dehydrogenase reductase"/>
    <property type="match status" value="1"/>
</dbReference>
<accession>A0A7W7RNX6</accession>
<dbReference type="PRINTS" id="PR00081">
    <property type="entry name" value="GDHRDH"/>
</dbReference>
<dbReference type="SUPFAM" id="SSF51735">
    <property type="entry name" value="NAD(P)-binding Rossmann-fold domains"/>
    <property type="match status" value="1"/>
</dbReference>